<dbReference type="AlphaFoldDB" id="A0A4Q5LPB1"/>
<dbReference type="Pfam" id="PF00072">
    <property type="entry name" value="Response_reg"/>
    <property type="match status" value="1"/>
</dbReference>
<dbReference type="PROSITE" id="PS50110">
    <property type="entry name" value="RESPONSE_REGULATORY"/>
    <property type="match status" value="1"/>
</dbReference>
<dbReference type="SUPFAM" id="SSF52172">
    <property type="entry name" value="CheY-like"/>
    <property type="match status" value="1"/>
</dbReference>
<keyword evidence="6" id="KW-1185">Reference proteome</keyword>
<organism evidence="5 6">
    <name type="scientific">Mucilaginibacter terrigena</name>
    <dbReference type="NCBI Taxonomy" id="2492395"/>
    <lineage>
        <taxon>Bacteria</taxon>
        <taxon>Pseudomonadati</taxon>
        <taxon>Bacteroidota</taxon>
        <taxon>Sphingobacteriia</taxon>
        <taxon>Sphingobacteriales</taxon>
        <taxon>Sphingobacteriaceae</taxon>
        <taxon>Mucilaginibacter</taxon>
    </lineage>
</organism>
<dbReference type="InterPro" id="IPR001789">
    <property type="entry name" value="Sig_transdc_resp-reg_receiver"/>
</dbReference>
<dbReference type="GO" id="GO:0000160">
    <property type="term" value="P:phosphorelay signal transduction system"/>
    <property type="evidence" value="ECO:0007669"/>
    <property type="project" value="UniProtKB-KW"/>
</dbReference>
<reference evidence="5 6" key="1">
    <citation type="submission" date="2019-02" db="EMBL/GenBank/DDBJ databases">
        <title>Bacterial novel species Mucilaginibacter sp. 17JY9-4 isolated from soil.</title>
        <authorList>
            <person name="Jung H.-Y."/>
        </authorList>
    </citation>
    <scope>NUCLEOTIDE SEQUENCE [LARGE SCALE GENOMIC DNA]</scope>
    <source>
        <strain evidence="5 6">17JY9-4</strain>
    </source>
</reference>
<evidence type="ECO:0000259" key="4">
    <source>
        <dbReference type="PROSITE" id="PS50110"/>
    </source>
</evidence>
<gene>
    <name evidence="5" type="ORF">EWM62_04545</name>
</gene>
<evidence type="ECO:0000313" key="6">
    <source>
        <dbReference type="Proteomes" id="UP000293331"/>
    </source>
</evidence>
<dbReference type="RefSeq" id="WP_129875473.1">
    <property type="nucleotide sequence ID" value="NZ_SEWG01000002.1"/>
</dbReference>
<evidence type="ECO:0000256" key="2">
    <source>
        <dbReference type="ARBA" id="ARBA00023012"/>
    </source>
</evidence>
<dbReference type="EMBL" id="SEWG01000002">
    <property type="protein sequence ID" value="RYU91213.1"/>
    <property type="molecule type" value="Genomic_DNA"/>
</dbReference>
<dbReference type="SMART" id="SM00448">
    <property type="entry name" value="REC"/>
    <property type="match status" value="1"/>
</dbReference>
<accession>A0A4Q5LPB1</accession>
<proteinExistence type="predicted"/>
<comment type="caution">
    <text evidence="5">The sequence shown here is derived from an EMBL/GenBank/DDBJ whole genome shotgun (WGS) entry which is preliminary data.</text>
</comment>
<evidence type="ECO:0000313" key="5">
    <source>
        <dbReference type="EMBL" id="RYU91213.1"/>
    </source>
</evidence>
<sequence>MNKRLLIVDDDAGVLDVMKEVFEYENFEVKTLQCTSDILNDVAAYNPDVVLIDYILTGINGGELCHQLKHHDKTAHMPVIMVSAYTNVLNSLGHYGYDSFIAKPFDINTLLAEVNKYCINTVI</sequence>
<dbReference type="Proteomes" id="UP000293331">
    <property type="component" value="Unassembled WGS sequence"/>
</dbReference>
<dbReference type="InterPro" id="IPR050595">
    <property type="entry name" value="Bact_response_regulator"/>
</dbReference>
<evidence type="ECO:0000256" key="1">
    <source>
        <dbReference type="ARBA" id="ARBA00022553"/>
    </source>
</evidence>
<dbReference type="Gene3D" id="3.40.50.2300">
    <property type="match status" value="1"/>
</dbReference>
<dbReference type="PANTHER" id="PTHR44591">
    <property type="entry name" value="STRESS RESPONSE REGULATOR PROTEIN 1"/>
    <property type="match status" value="1"/>
</dbReference>
<dbReference type="OrthoDB" id="5432534at2"/>
<feature type="modified residue" description="4-aspartylphosphate" evidence="3">
    <location>
        <position position="53"/>
    </location>
</feature>
<protein>
    <submittedName>
        <fullName evidence="5">Response regulator</fullName>
    </submittedName>
</protein>
<dbReference type="InterPro" id="IPR011006">
    <property type="entry name" value="CheY-like_superfamily"/>
</dbReference>
<keyword evidence="1 3" id="KW-0597">Phosphoprotein</keyword>
<evidence type="ECO:0000256" key="3">
    <source>
        <dbReference type="PROSITE-ProRule" id="PRU00169"/>
    </source>
</evidence>
<keyword evidence="2" id="KW-0902">Two-component regulatory system</keyword>
<dbReference type="CDD" id="cd00156">
    <property type="entry name" value="REC"/>
    <property type="match status" value="1"/>
</dbReference>
<feature type="domain" description="Response regulatory" evidence="4">
    <location>
        <begin position="4"/>
        <end position="118"/>
    </location>
</feature>
<dbReference type="PANTHER" id="PTHR44591:SF14">
    <property type="entry name" value="PROTEIN PILG"/>
    <property type="match status" value="1"/>
</dbReference>
<name>A0A4Q5LPB1_9SPHI</name>